<dbReference type="SUPFAM" id="SSF55811">
    <property type="entry name" value="Nudix"/>
    <property type="match status" value="1"/>
</dbReference>
<evidence type="ECO:0000313" key="4">
    <source>
        <dbReference type="Proteomes" id="UP001396898"/>
    </source>
</evidence>
<dbReference type="InterPro" id="IPR015797">
    <property type="entry name" value="NUDIX_hydrolase-like_dom_sf"/>
</dbReference>
<feature type="domain" description="Nudix hydrolase" evidence="2">
    <location>
        <begin position="166"/>
        <end position="302"/>
    </location>
</feature>
<protein>
    <recommendedName>
        <fullName evidence="2">Nudix hydrolase domain-containing protein</fullName>
    </recommendedName>
</protein>
<proteinExistence type="predicted"/>
<feature type="region of interest" description="Disordered" evidence="1">
    <location>
        <begin position="45"/>
        <end position="69"/>
    </location>
</feature>
<evidence type="ECO:0000256" key="1">
    <source>
        <dbReference type="SAM" id="MobiDB-lite"/>
    </source>
</evidence>
<dbReference type="EMBL" id="JAQQWI010000024">
    <property type="protein sequence ID" value="KAK7994478.1"/>
    <property type="molecule type" value="Genomic_DNA"/>
</dbReference>
<accession>A0ABR1R0H5</accession>
<feature type="region of interest" description="Disordered" evidence="1">
    <location>
        <begin position="114"/>
        <end position="135"/>
    </location>
</feature>
<dbReference type="Gene3D" id="3.90.79.10">
    <property type="entry name" value="Nucleoside Triphosphate Pyrophosphohydrolase"/>
    <property type="match status" value="1"/>
</dbReference>
<dbReference type="PROSITE" id="PS51462">
    <property type="entry name" value="NUDIX"/>
    <property type="match status" value="1"/>
</dbReference>
<keyword evidence="4" id="KW-1185">Reference proteome</keyword>
<evidence type="ECO:0000313" key="3">
    <source>
        <dbReference type="EMBL" id="KAK7994478.1"/>
    </source>
</evidence>
<reference evidence="3 4" key="1">
    <citation type="submission" date="2023-01" db="EMBL/GenBank/DDBJ databases">
        <title>Analysis of 21 Apiospora genomes using comparative genomics revels a genus with tremendous synthesis potential of carbohydrate active enzymes and secondary metabolites.</title>
        <authorList>
            <person name="Sorensen T."/>
        </authorList>
    </citation>
    <scope>NUCLEOTIDE SEQUENCE [LARGE SCALE GENOMIC DNA]</scope>
    <source>
        <strain evidence="3 4">CBS 20057</strain>
    </source>
</reference>
<sequence>MLPDGFFFPEINFTEQSNTGQPIMEYVNMLPDDFFAGMFPIKQSNTEQSTTEQSNTEQSNTEQSNTEQSTMEHFSMLPDDFFARFTPEEQSTMERLSMLPLPRDFFAGIFPTEQSDTEQSTTEQSDTEQSNTEQINTKQSTMVDLSMTRDDFLAEINRDRDDDNKYDTVTVGAAILQDGKKVLLLQRRRARLHFPGFYELPAGKADWYDANLKKALVSGVRRWAGLRFDRVVRPLPAFAYRTNNAVSCADNAFQLNYLVQVKELDEPSIQWQEHIDKCWADKNKLDELEITEEMKGVVMEALKSA</sequence>
<dbReference type="Proteomes" id="UP001396898">
    <property type="component" value="Unassembled WGS sequence"/>
</dbReference>
<organism evidence="3 4">
    <name type="scientific">Apiospora marii</name>
    <dbReference type="NCBI Taxonomy" id="335849"/>
    <lineage>
        <taxon>Eukaryota</taxon>
        <taxon>Fungi</taxon>
        <taxon>Dikarya</taxon>
        <taxon>Ascomycota</taxon>
        <taxon>Pezizomycotina</taxon>
        <taxon>Sordariomycetes</taxon>
        <taxon>Xylariomycetidae</taxon>
        <taxon>Amphisphaeriales</taxon>
        <taxon>Apiosporaceae</taxon>
        <taxon>Apiospora</taxon>
    </lineage>
</organism>
<name>A0ABR1R0H5_9PEZI</name>
<gene>
    <name evidence="3" type="ORF">PG991_016066</name>
</gene>
<dbReference type="InterPro" id="IPR000086">
    <property type="entry name" value="NUDIX_hydrolase_dom"/>
</dbReference>
<comment type="caution">
    <text evidence="3">The sequence shown here is derived from an EMBL/GenBank/DDBJ whole genome shotgun (WGS) entry which is preliminary data.</text>
</comment>
<feature type="compositionally biased region" description="Low complexity" evidence="1">
    <location>
        <begin position="114"/>
        <end position="134"/>
    </location>
</feature>
<evidence type="ECO:0000259" key="2">
    <source>
        <dbReference type="PROSITE" id="PS51462"/>
    </source>
</evidence>